<evidence type="ECO:0000256" key="4">
    <source>
        <dbReference type="ARBA" id="ARBA00004535"/>
    </source>
</evidence>
<keyword evidence="9" id="KW-0920">Virion tegument</keyword>
<keyword evidence="12" id="KW-1035">Host cytoplasm</keyword>
<evidence type="ECO:0000313" key="14">
    <source>
        <dbReference type="EMBL" id="AVT50731.1"/>
    </source>
</evidence>
<dbReference type="Proteomes" id="UP000326033">
    <property type="component" value="Segment"/>
</dbReference>
<reference evidence="14 15" key="1">
    <citation type="submission" date="2018-03" db="EMBL/GenBank/DDBJ databases">
        <title>Cervid herpesvirus genomes.</title>
        <authorList>
            <person name="Das Neves C.G."/>
            <person name="Davison A.J."/>
        </authorList>
    </citation>
    <scope>NUCLEOTIDE SEQUENCE [LARGE SCALE GENOMIC DNA]</scope>
    <source>
        <strain evidence="14 15">Norway</strain>
    </source>
</reference>
<dbReference type="KEGG" id="vg:80531923"/>
<feature type="region of interest" description="Disordered" evidence="13">
    <location>
        <begin position="246"/>
        <end position="273"/>
    </location>
</feature>
<dbReference type="InterPro" id="IPR006908">
    <property type="entry name" value="Herpes_UL49"/>
</dbReference>
<keyword evidence="7" id="KW-0597">Phosphoprotein</keyword>
<dbReference type="Pfam" id="PF04823">
    <property type="entry name" value="Herpes_UL49_2"/>
    <property type="match status" value="1"/>
</dbReference>
<keyword evidence="11" id="KW-0946">Virion</keyword>
<proteinExistence type="inferred from homology"/>
<dbReference type="RefSeq" id="YP_010794907.1">
    <property type="nucleotide sequence ID" value="NC_075563.1"/>
</dbReference>
<sequence length="273" mass="27992">MARFHRASDDEDDYEYCDVFTRENSLYGYEPEPDDHVYEELSAAEPRAAPARRRSRAAAPPSSSTAAAAAPAARGRERGRPADDAPNSNRRPSGRASSRPRAAAALAAVATRAAARGGGSGYSSGSAAASGEAAAAPAARSRAPPGAGAVASGRPLAFSAAPKTSKSPWCGPTHAYNRTIFVEAVALVAAEYARQAASSVWDADPPKTNEQLDRLLRTAAIRILVCEGAGLLAAANDIMAERAQQAASARRTAAAASPAAASPATAAARRARP</sequence>
<evidence type="ECO:0000256" key="8">
    <source>
        <dbReference type="ARBA" id="ARBA00022562"/>
    </source>
</evidence>
<evidence type="ECO:0000256" key="11">
    <source>
        <dbReference type="ARBA" id="ARBA00022844"/>
    </source>
</evidence>
<evidence type="ECO:0000256" key="7">
    <source>
        <dbReference type="ARBA" id="ARBA00022553"/>
    </source>
</evidence>
<dbReference type="GO" id="GO:0044177">
    <property type="term" value="C:host cell Golgi apparatus"/>
    <property type="evidence" value="ECO:0007669"/>
    <property type="project" value="UniProtKB-SubCell"/>
</dbReference>
<gene>
    <name evidence="14" type="primary">UL49</name>
</gene>
<feature type="compositionally biased region" description="Basic and acidic residues" evidence="13">
    <location>
        <begin position="74"/>
        <end position="83"/>
    </location>
</feature>
<feature type="region of interest" description="Disordered" evidence="13">
    <location>
        <begin position="26"/>
        <end position="104"/>
    </location>
</feature>
<keyword evidence="10" id="KW-1040">Host Golgi apparatus</keyword>
<name>A0A455JIX4_9ALPH</name>
<evidence type="ECO:0000256" key="2">
    <source>
        <dbReference type="ARBA" id="ARBA00004147"/>
    </source>
</evidence>
<evidence type="ECO:0000256" key="3">
    <source>
        <dbReference type="ARBA" id="ARBA00004192"/>
    </source>
</evidence>
<evidence type="ECO:0000256" key="13">
    <source>
        <dbReference type="SAM" id="MobiDB-lite"/>
    </source>
</evidence>
<evidence type="ECO:0000256" key="6">
    <source>
        <dbReference type="ARBA" id="ARBA00014377"/>
    </source>
</evidence>
<dbReference type="GO" id="GO:0019033">
    <property type="term" value="C:viral tegument"/>
    <property type="evidence" value="ECO:0007669"/>
    <property type="project" value="UniProtKB-SubCell"/>
</dbReference>
<dbReference type="EMBL" id="MH036943">
    <property type="protein sequence ID" value="AVT50731.1"/>
    <property type="molecule type" value="Genomic_DNA"/>
</dbReference>
<comment type="subcellular location">
    <subcellularLocation>
        <location evidence="1">Host Golgi apparatus</location>
    </subcellularLocation>
    <subcellularLocation>
        <location evidence="3">Host cytoplasm</location>
    </subcellularLocation>
    <subcellularLocation>
        <location evidence="2">Host nucleus</location>
    </subcellularLocation>
    <subcellularLocation>
        <location evidence="4">Virion tegument</location>
    </subcellularLocation>
</comment>
<evidence type="ECO:0000256" key="5">
    <source>
        <dbReference type="ARBA" id="ARBA00005604"/>
    </source>
</evidence>
<keyword evidence="8" id="KW-1048">Host nucleus</keyword>
<evidence type="ECO:0000256" key="12">
    <source>
        <dbReference type="ARBA" id="ARBA00023200"/>
    </source>
</evidence>
<feature type="compositionally biased region" description="Low complexity" evidence="13">
    <location>
        <begin position="57"/>
        <end position="73"/>
    </location>
</feature>
<organism evidence="14 15">
    <name type="scientific">Cervid alphaherpesvirus 2</name>
    <dbReference type="NCBI Taxonomy" id="365327"/>
    <lineage>
        <taxon>Viruses</taxon>
        <taxon>Duplodnaviria</taxon>
        <taxon>Heunggongvirae</taxon>
        <taxon>Peploviricota</taxon>
        <taxon>Herviviricetes</taxon>
        <taxon>Herpesvirales</taxon>
        <taxon>Orthoherpesviridae</taxon>
        <taxon>Alphaherpesvirinae</taxon>
        <taxon>Varicellovirus</taxon>
        <taxon>Varicellovirus cervidalpha2</taxon>
    </lineage>
</organism>
<feature type="compositionally biased region" description="Low complexity" evidence="13">
    <location>
        <begin position="90"/>
        <end position="104"/>
    </location>
</feature>
<protein>
    <recommendedName>
        <fullName evidence="6">Tegument protein VP22</fullName>
    </recommendedName>
</protein>
<evidence type="ECO:0000313" key="15">
    <source>
        <dbReference type="Proteomes" id="UP000326033"/>
    </source>
</evidence>
<evidence type="ECO:0000256" key="10">
    <source>
        <dbReference type="ARBA" id="ARBA00022812"/>
    </source>
</evidence>
<dbReference type="GeneID" id="80531923"/>
<comment type="similarity">
    <text evidence="5">Belongs to the alphaherpesvirinae VP22 tegument protein family.</text>
</comment>
<evidence type="ECO:0000256" key="9">
    <source>
        <dbReference type="ARBA" id="ARBA00022580"/>
    </source>
</evidence>
<accession>A0A455JIX4</accession>
<dbReference type="GO" id="GO:0042025">
    <property type="term" value="C:host cell nucleus"/>
    <property type="evidence" value="ECO:0007669"/>
    <property type="project" value="UniProtKB-SubCell"/>
</dbReference>
<keyword evidence="15" id="KW-1185">Reference proteome</keyword>
<evidence type="ECO:0000256" key="1">
    <source>
        <dbReference type="ARBA" id="ARBA00004136"/>
    </source>
</evidence>